<dbReference type="GO" id="GO:0005829">
    <property type="term" value="C:cytosol"/>
    <property type="evidence" value="ECO:0007669"/>
    <property type="project" value="TreeGrafter"/>
</dbReference>
<dbReference type="AlphaFoldDB" id="A0AAW1YIT2"/>
<dbReference type="PANTHER" id="PTHR33346">
    <property type="entry name" value="DEHYDRIN XERO 2-RELATED"/>
    <property type="match status" value="1"/>
</dbReference>
<evidence type="ECO:0008006" key="5">
    <source>
        <dbReference type="Google" id="ProtNLM"/>
    </source>
</evidence>
<reference evidence="3 4" key="1">
    <citation type="journal article" date="2023" name="G3 (Bethesda)">
        <title>A chromosome-length genome assembly and annotation of blackberry (Rubus argutus, cv. 'Hillquist').</title>
        <authorList>
            <person name="Bruna T."/>
            <person name="Aryal R."/>
            <person name="Dudchenko O."/>
            <person name="Sargent D.J."/>
            <person name="Mead D."/>
            <person name="Buti M."/>
            <person name="Cavallini A."/>
            <person name="Hytonen T."/>
            <person name="Andres J."/>
            <person name="Pham M."/>
            <person name="Weisz D."/>
            <person name="Mascagni F."/>
            <person name="Usai G."/>
            <person name="Natali L."/>
            <person name="Bassil N."/>
            <person name="Fernandez G.E."/>
            <person name="Lomsadze A."/>
            <person name="Armour M."/>
            <person name="Olukolu B."/>
            <person name="Poorten T."/>
            <person name="Britton C."/>
            <person name="Davik J."/>
            <person name="Ashrafi H."/>
            <person name="Aiden E.L."/>
            <person name="Borodovsky M."/>
            <person name="Worthington M."/>
        </authorList>
    </citation>
    <scope>NUCLEOTIDE SEQUENCE [LARGE SCALE GENOMIC DNA]</scope>
    <source>
        <strain evidence="3">PI 553951</strain>
    </source>
</reference>
<organism evidence="3 4">
    <name type="scientific">Rubus argutus</name>
    <name type="common">Southern blackberry</name>
    <dbReference type="NCBI Taxonomy" id="59490"/>
    <lineage>
        <taxon>Eukaryota</taxon>
        <taxon>Viridiplantae</taxon>
        <taxon>Streptophyta</taxon>
        <taxon>Embryophyta</taxon>
        <taxon>Tracheophyta</taxon>
        <taxon>Spermatophyta</taxon>
        <taxon>Magnoliopsida</taxon>
        <taxon>eudicotyledons</taxon>
        <taxon>Gunneridae</taxon>
        <taxon>Pentapetalae</taxon>
        <taxon>rosids</taxon>
        <taxon>fabids</taxon>
        <taxon>Rosales</taxon>
        <taxon>Rosaceae</taxon>
        <taxon>Rosoideae</taxon>
        <taxon>Rosoideae incertae sedis</taxon>
        <taxon>Rubus</taxon>
    </lineage>
</organism>
<proteinExistence type="inferred from homology"/>
<sequence length="108" mass="11279">MSKFQSDHPTPPQTDEYGNPVHHGVTGATTGTGCGTHGGQHQEKGMVDKVKDKLPCGGGGTHKDDAYGTTDTTMPTKPGHGTAPGEHQEKGMMDKIKEKLPGGRGTTQ</sequence>
<dbReference type="GO" id="GO:0009414">
    <property type="term" value="P:response to water deprivation"/>
    <property type="evidence" value="ECO:0007669"/>
    <property type="project" value="UniProtKB-ARBA"/>
</dbReference>
<evidence type="ECO:0000256" key="2">
    <source>
        <dbReference type="SAM" id="MobiDB-lite"/>
    </source>
</evidence>
<dbReference type="GO" id="GO:0009631">
    <property type="term" value="P:cold acclimation"/>
    <property type="evidence" value="ECO:0007669"/>
    <property type="project" value="TreeGrafter"/>
</dbReference>
<gene>
    <name evidence="3" type="ORF">M0R45_004108</name>
</gene>
<keyword evidence="4" id="KW-1185">Reference proteome</keyword>
<feature type="compositionally biased region" description="Basic and acidic residues" evidence="2">
    <location>
        <begin position="40"/>
        <end position="54"/>
    </location>
</feature>
<feature type="compositionally biased region" description="Basic and acidic residues" evidence="2">
    <location>
        <begin position="86"/>
        <end position="101"/>
    </location>
</feature>
<dbReference type="InterPro" id="IPR000167">
    <property type="entry name" value="Dehydrin"/>
</dbReference>
<dbReference type="PROSITE" id="PS51257">
    <property type="entry name" value="PROKAR_LIPOPROTEIN"/>
    <property type="match status" value="1"/>
</dbReference>
<dbReference type="Proteomes" id="UP001457282">
    <property type="component" value="Unassembled WGS sequence"/>
</dbReference>
<comment type="caution">
    <text evidence="3">The sequence shown here is derived from an EMBL/GenBank/DDBJ whole genome shotgun (WGS) entry which is preliminary data.</text>
</comment>
<feature type="region of interest" description="Disordered" evidence="2">
    <location>
        <begin position="1"/>
        <end position="108"/>
    </location>
</feature>
<evidence type="ECO:0000313" key="3">
    <source>
        <dbReference type="EMBL" id="KAK9948537.1"/>
    </source>
</evidence>
<dbReference type="PROSITE" id="PS00823">
    <property type="entry name" value="DEHYDRIN_2"/>
    <property type="match status" value="1"/>
</dbReference>
<evidence type="ECO:0000313" key="4">
    <source>
        <dbReference type="Proteomes" id="UP001457282"/>
    </source>
</evidence>
<dbReference type="GO" id="GO:0009737">
    <property type="term" value="P:response to abscisic acid"/>
    <property type="evidence" value="ECO:0007669"/>
    <property type="project" value="TreeGrafter"/>
</dbReference>
<dbReference type="EMBL" id="JBEDUW010000001">
    <property type="protein sequence ID" value="KAK9948537.1"/>
    <property type="molecule type" value="Genomic_DNA"/>
</dbReference>
<name>A0AAW1YIT2_RUBAR</name>
<accession>A0AAW1YIT2</accession>
<evidence type="ECO:0000256" key="1">
    <source>
        <dbReference type="ARBA" id="ARBA00008403"/>
    </source>
</evidence>
<dbReference type="InterPro" id="IPR030513">
    <property type="entry name" value="Dehydrin_CS"/>
</dbReference>
<protein>
    <recommendedName>
        <fullName evidence="5">Dehydrin</fullName>
    </recommendedName>
</protein>
<dbReference type="PANTHER" id="PTHR33346:SF42">
    <property type="entry name" value="DEHYDRIN XERO 1"/>
    <property type="match status" value="1"/>
</dbReference>
<comment type="similarity">
    <text evidence="1">Belongs to the plant dehydrin family.</text>
</comment>